<evidence type="ECO:0000259" key="1">
    <source>
        <dbReference type="PROSITE" id="PS51750"/>
    </source>
</evidence>
<accession>A0A378PXI5</accession>
<dbReference type="AlphaFoldDB" id="A0A378PXI5"/>
<dbReference type="EMBL" id="UGPZ01000003">
    <property type="protein sequence ID" value="STY93202.1"/>
    <property type="molecule type" value="Genomic_DNA"/>
</dbReference>
<proteinExistence type="predicted"/>
<evidence type="ECO:0000313" key="3">
    <source>
        <dbReference type="Proteomes" id="UP000254133"/>
    </source>
</evidence>
<dbReference type="RefSeq" id="WP_115369605.1">
    <property type="nucleotide sequence ID" value="NZ_UGPZ01000003.1"/>
</dbReference>
<gene>
    <name evidence="2" type="ORF">NCTC9426_01922</name>
</gene>
<name>A0A378PXI5_MORBO</name>
<dbReference type="PROSITE" id="PS51750">
    <property type="entry name" value="BRO_N"/>
    <property type="match status" value="1"/>
</dbReference>
<evidence type="ECO:0000313" key="2">
    <source>
        <dbReference type="EMBL" id="STY93202.1"/>
    </source>
</evidence>
<sequence length="256" mass="29512">MTNLINLSFETSQQIRIIDQNGEFWFVANDVCGILEVQNTTQALQSLDDDEKSKLDTTSSPMFNIGLDHRAREINIINESGLYTLILRSRKAMEKGTVQHKFRKWVTSEVLPSIRKTGQYTAPTVQSNTLSDTDWSNLKRLVWLCENNFKMQKSAGHAIWARLRAVTGVKSPKKFSREHLPIIASELERIFRMSEQYSRAMQATERLIIRNVLKYGDDEPMEFFLLEMVEKATDYNQAKAERLPAFFGKELLELVA</sequence>
<dbReference type="SMART" id="SM01040">
    <property type="entry name" value="Bro-N"/>
    <property type="match status" value="1"/>
</dbReference>
<feature type="domain" description="Bro-N" evidence="1">
    <location>
        <begin position="1"/>
        <end position="118"/>
    </location>
</feature>
<dbReference type="Pfam" id="PF02498">
    <property type="entry name" value="Bro-N"/>
    <property type="match status" value="1"/>
</dbReference>
<dbReference type="InterPro" id="IPR003497">
    <property type="entry name" value="BRO_N_domain"/>
</dbReference>
<dbReference type="PANTHER" id="PTHR36180:SF2">
    <property type="entry name" value="BRO FAMILY PROTEIN"/>
    <property type="match status" value="1"/>
</dbReference>
<protein>
    <submittedName>
        <fullName evidence="2">Uncharacterized phage-encoded protein</fullName>
    </submittedName>
</protein>
<reference evidence="2 3" key="1">
    <citation type="submission" date="2018-06" db="EMBL/GenBank/DDBJ databases">
        <authorList>
            <consortium name="Pathogen Informatics"/>
            <person name="Doyle S."/>
        </authorList>
    </citation>
    <scope>NUCLEOTIDE SEQUENCE [LARGE SCALE GENOMIC DNA]</scope>
    <source>
        <strain evidence="2 3">NCTC9426</strain>
    </source>
</reference>
<organism evidence="2 3">
    <name type="scientific">Moraxella bovis</name>
    <dbReference type="NCBI Taxonomy" id="476"/>
    <lineage>
        <taxon>Bacteria</taxon>
        <taxon>Pseudomonadati</taxon>
        <taxon>Pseudomonadota</taxon>
        <taxon>Gammaproteobacteria</taxon>
        <taxon>Moraxellales</taxon>
        <taxon>Moraxellaceae</taxon>
        <taxon>Moraxella</taxon>
    </lineage>
</organism>
<dbReference type="Proteomes" id="UP000254133">
    <property type="component" value="Unassembled WGS sequence"/>
</dbReference>
<dbReference type="PANTHER" id="PTHR36180">
    <property type="entry name" value="DNA-BINDING PROTEIN-RELATED-RELATED"/>
    <property type="match status" value="1"/>
</dbReference>